<gene>
    <name evidence="1" type="ORF">SNEC2469_LOCUS6269</name>
</gene>
<sequence length="210" mass="24153">MPAEVRDARRAVRRREVVEALPREYYLARSRMERFDVAEELRQMRSAEARRHYDSLTIPPLGLVERKCPYGAPLPVKKSRPKKANLQAMPLSQSQPILPSTGEAKKRYPGLLLLDIPYDPTTFPNEHDDRIRAIDGQIAEKELFLEKSDSEAAQRMRQSFSAKAPDFKFDHVPDGTISENASQFFPRSPELLVDIGCVKDPRFCRPRRAY</sequence>
<dbReference type="EMBL" id="CAJNJA010011084">
    <property type="protein sequence ID" value="CAE7266275.1"/>
    <property type="molecule type" value="Genomic_DNA"/>
</dbReference>
<protein>
    <submittedName>
        <fullName evidence="1">Uncharacterized protein</fullName>
    </submittedName>
</protein>
<comment type="caution">
    <text evidence="1">The sequence shown here is derived from an EMBL/GenBank/DDBJ whole genome shotgun (WGS) entry which is preliminary data.</text>
</comment>
<keyword evidence="2" id="KW-1185">Reference proteome</keyword>
<name>A0A812MEM1_9DINO</name>
<dbReference type="AlphaFoldDB" id="A0A812MEM1"/>
<dbReference type="Proteomes" id="UP000601435">
    <property type="component" value="Unassembled WGS sequence"/>
</dbReference>
<reference evidence="1" key="1">
    <citation type="submission" date="2021-02" db="EMBL/GenBank/DDBJ databases">
        <authorList>
            <person name="Dougan E. K."/>
            <person name="Rhodes N."/>
            <person name="Thang M."/>
            <person name="Chan C."/>
        </authorList>
    </citation>
    <scope>NUCLEOTIDE SEQUENCE</scope>
</reference>
<dbReference type="OrthoDB" id="423132at2759"/>
<organism evidence="1 2">
    <name type="scientific">Symbiodinium necroappetens</name>
    <dbReference type="NCBI Taxonomy" id="1628268"/>
    <lineage>
        <taxon>Eukaryota</taxon>
        <taxon>Sar</taxon>
        <taxon>Alveolata</taxon>
        <taxon>Dinophyceae</taxon>
        <taxon>Suessiales</taxon>
        <taxon>Symbiodiniaceae</taxon>
        <taxon>Symbiodinium</taxon>
    </lineage>
</organism>
<evidence type="ECO:0000313" key="1">
    <source>
        <dbReference type="EMBL" id="CAE7266275.1"/>
    </source>
</evidence>
<evidence type="ECO:0000313" key="2">
    <source>
        <dbReference type="Proteomes" id="UP000601435"/>
    </source>
</evidence>
<proteinExistence type="predicted"/>
<accession>A0A812MEM1</accession>